<organism evidence="3">
    <name type="scientific">Nippostrongylus brasiliensis</name>
    <name type="common">Rat hookworm</name>
    <dbReference type="NCBI Taxonomy" id="27835"/>
    <lineage>
        <taxon>Eukaryota</taxon>
        <taxon>Metazoa</taxon>
        <taxon>Ecdysozoa</taxon>
        <taxon>Nematoda</taxon>
        <taxon>Chromadorea</taxon>
        <taxon>Rhabditida</taxon>
        <taxon>Rhabditina</taxon>
        <taxon>Rhabditomorpha</taxon>
        <taxon>Strongyloidea</taxon>
        <taxon>Heligmosomidae</taxon>
        <taxon>Nippostrongylus</taxon>
    </lineage>
</organism>
<evidence type="ECO:0000313" key="2">
    <source>
        <dbReference type="Proteomes" id="UP000271162"/>
    </source>
</evidence>
<gene>
    <name evidence="1" type="ORF">NBR_LOCUS1920</name>
</gene>
<dbReference type="InterPro" id="IPR002347">
    <property type="entry name" value="SDR_fam"/>
</dbReference>
<dbReference type="PANTHER" id="PTHR44115">
    <property type="entry name" value="PROTEIN CBG09704"/>
    <property type="match status" value="1"/>
</dbReference>
<dbReference type="OMA" id="IETHKEC"/>
<dbReference type="InterPro" id="IPR036291">
    <property type="entry name" value="NAD(P)-bd_dom_sf"/>
</dbReference>
<accession>A0A0N4XHB7</accession>
<name>A0A0N4XHB7_NIPBR</name>
<dbReference type="Pfam" id="PF13561">
    <property type="entry name" value="adh_short_C2"/>
    <property type="match status" value="1"/>
</dbReference>
<evidence type="ECO:0000313" key="3">
    <source>
        <dbReference type="WBParaSite" id="NBR_0000191901-mRNA-1"/>
    </source>
</evidence>
<reference evidence="3" key="1">
    <citation type="submission" date="2017-02" db="UniProtKB">
        <authorList>
            <consortium name="WormBaseParasite"/>
        </authorList>
    </citation>
    <scope>IDENTIFICATION</scope>
</reference>
<dbReference type="EMBL" id="UYSL01001842">
    <property type="protein sequence ID" value="VDL65509.1"/>
    <property type="molecule type" value="Genomic_DNA"/>
</dbReference>
<proteinExistence type="predicted"/>
<dbReference type="AlphaFoldDB" id="A0A0N4XHB7"/>
<keyword evidence="2" id="KW-1185">Reference proteome</keyword>
<dbReference type="WBParaSite" id="NBR_0000191901-mRNA-1">
    <property type="protein sequence ID" value="NBR_0000191901-mRNA-1"/>
    <property type="gene ID" value="NBR_0000191901"/>
</dbReference>
<dbReference type="STRING" id="27835.A0A0N4XHB7"/>
<dbReference type="Gene3D" id="3.40.50.720">
    <property type="entry name" value="NAD(P)-binding Rossmann-like Domain"/>
    <property type="match status" value="1"/>
</dbReference>
<evidence type="ECO:0000313" key="1">
    <source>
        <dbReference type="EMBL" id="VDL65509.1"/>
    </source>
</evidence>
<dbReference type="PANTHER" id="PTHR44115:SF4">
    <property type="entry name" value="OXIDOREDUCTASE"/>
    <property type="match status" value="1"/>
</dbReference>
<reference evidence="1 2" key="2">
    <citation type="submission" date="2018-11" db="EMBL/GenBank/DDBJ databases">
        <authorList>
            <consortium name="Pathogen Informatics"/>
        </authorList>
    </citation>
    <scope>NUCLEOTIDE SEQUENCE [LARGE SCALE GENOMIC DNA]</scope>
</reference>
<sequence>MSKKFYKFYSSQKAAVPRGSTGKPEEIASVIAFLADRQVSSYIVGQMIIVDGGSSVIMGAGTFDFDAIISS</sequence>
<dbReference type="Proteomes" id="UP000271162">
    <property type="component" value="Unassembled WGS sequence"/>
</dbReference>
<dbReference type="SUPFAM" id="SSF51735">
    <property type="entry name" value="NAD(P)-binding Rossmann-fold domains"/>
    <property type="match status" value="1"/>
</dbReference>
<protein>
    <submittedName>
        <fullName evidence="3">SDR family oxidoreductase</fullName>
    </submittedName>
</protein>